<feature type="compositionally biased region" description="Basic and acidic residues" evidence="4">
    <location>
        <begin position="483"/>
        <end position="501"/>
    </location>
</feature>
<evidence type="ECO:0000313" key="6">
    <source>
        <dbReference type="EMBL" id="KAJ7965973.1"/>
    </source>
</evidence>
<dbReference type="EMBL" id="JARAOO010000006">
    <property type="protein sequence ID" value="KAJ7965973.1"/>
    <property type="molecule type" value="Genomic_DNA"/>
</dbReference>
<gene>
    <name evidence="6" type="ORF">O6P43_015521</name>
</gene>
<comment type="subcellular location">
    <subcellularLocation>
        <location evidence="1">Nucleus</location>
    </subcellularLocation>
</comment>
<evidence type="ECO:0000313" key="7">
    <source>
        <dbReference type="Proteomes" id="UP001163823"/>
    </source>
</evidence>
<dbReference type="Proteomes" id="UP001163823">
    <property type="component" value="Chromosome 6"/>
</dbReference>
<sequence>MAENSPKAQSSLSQIPHCSSFSDPDQSLKPRFQRNSLSTQGETIADLAPKKLARQLDFTSVCGGSVNEVLSDPSEPQIELPLLPQNSQSQSQSQPQQPSLPYLQLHSQSSSQSLQQHSPVKLQLQLQGQQPLPQVMPQLQARQQLGPAVHRIPHPVQKLQVATLNVMKQDSPRSRSHCNTEAKDYTPKKQKHCNCRNSRCLKLYCECFAAGIYCDGCNCINCHNNVENEAARQEAVGVTLERNPNAFRPKIASSSHEQRDLKEDISDIQVGGKHNKGCHCKKSGCLKKYCECFQGNILCSENCKCMDCKNFEGSKERRALFPGDHNIIYIKQAVNASLSEAIGSSGYGTSVTSKKRKIQQLFSGKAPRNHAIDLISQCQQYCNQEDHLRAPVASSSLSLALGSYCTNRAVSGSSKLTYRSPLADVLTARDVKDLCSLLVVLSGEIAKTVADRIGKTETEKIADSIASSDQLTEVAQIDGQKPVPDDHLSRNKLDRDEHGDSGLHGNDMQSGRRPLSPGTLALMCDEQDEMFKASGMPNRVACHGQNTAQKSYNCDDCTEINEHQERLVLIRFWDFLRGLITCGSIKETLCSPLTKNEAEVGSQETPNCENTKAGIETGSHKGTRSNCISKSPAPGESEGPQTESAITNNNTDLSLKVGLPIE</sequence>
<evidence type="ECO:0000256" key="1">
    <source>
        <dbReference type="ARBA" id="ARBA00004123"/>
    </source>
</evidence>
<dbReference type="GO" id="GO:0005634">
    <property type="term" value="C:nucleus"/>
    <property type="evidence" value="ECO:0007669"/>
    <property type="project" value="UniProtKB-SubCell"/>
</dbReference>
<dbReference type="Pfam" id="PF03638">
    <property type="entry name" value="TCR"/>
    <property type="match status" value="2"/>
</dbReference>
<feature type="region of interest" description="Disordered" evidence="4">
    <location>
        <begin position="1"/>
        <end position="43"/>
    </location>
</feature>
<dbReference type="AlphaFoldDB" id="A0AAD7LXL2"/>
<evidence type="ECO:0000256" key="3">
    <source>
        <dbReference type="ARBA" id="ARBA00023242"/>
    </source>
</evidence>
<organism evidence="6 7">
    <name type="scientific">Quillaja saponaria</name>
    <name type="common">Soap bark tree</name>
    <dbReference type="NCBI Taxonomy" id="32244"/>
    <lineage>
        <taxon>Eukaryota</taxon>
        <taxon>Viridiplantae</taxon>
        <taxon>Streptophyta</taxon>
        <taxon>Embryophyta</taxon>
        <taxon>Tracheophyta</taxon>
        <taxon>Spermatophyta</taxon>
        <taxon>Magnoliopsida</taxon>
        <taxon>eudicotyledons</taxon>
        <taxon>Gunneridae</taxon>
        <taxon>Pentapetalae</taxon>
        <taxon>rosids</taxon>
        <taxon>fabids</taxon>
        <taxon>Fabales</taxon>
        <taxon>Quillajaceae</taxon>
        <taxon>Quillaja</taxon>
    </lineage>
</organism>
<dbReference type="PANTHER" id="PTHR12446">
    <property type="entry name" value="TESMIN/TSO1-RELATED"/>
    <property type="match status" value="1"/>
</dbReference>
<feature type="region of interest" description="Disordered" evidence="4">
    <location>
        <begin position="472"/>
        <end position="516"/>
    </location>
</feature>
<keyword evidence="7" id="KW-1185">Reference proteome</keyword>
<dbReference type="InterPro" id="IPR028307">
    <property type="entry name" value="Lin-54_fam"/>
</dbReference>
<dbReference type="InterPro" id="IPR005172">
    <property type="entry name" value="CRC"/>
</dbReference>
<protein>
    <submittedName>
        <fullName evidence="6">Protein tesmin/TSO1-like CXC 5</fullName>
    </submittedName>
</protein>
<feature type="region of interest" description="Disordered" evidence="4">
    <location>
        <begin position="85"/>
        <end position="120"/>
    </location>
</feature>
<evidence type="ECO:0000256" key="4">
    <source>
        <dbReference type="SAM" id="MobiDB-lite"/>
    </source>
</evidence>
<keyword evidence="3" id="KW-0539">Nucleus</keyword>
<proteinExistence type="inferred from homology"/>
<dbReference type="GO" id="GO:0006355">
    <property type="term" value="P:regulation of DNA-templated transcription"/>
    <property type="evidence" value="ECO:0007669"/>
    <property type="project" value="TreeGrafter"/>
</dbReference>
<name>A0AAD7LXL2_QUISA</name>
<dbReference type="InterPro" id="IPR033467">
    <property type="entry name" value="Tesmin/TSO1-like_CXC"/>
</dbReference>
<feature type="region of interest" description="Disordered" evidence="4">
    <location>
        <begin position="598"/>
        <end position="662"/>
    </location>
</feature>
<dbReference type="SMART" id="SM01114">
    <property type="entry name" value="CXC"/>
    <property type="match status" value="2"/>
</dbReference>
<feature type="compositionally biased region" description="Polar residues" evidence="4">
    <location>
        <begin position="1"/>
        <end position="25"/>
    </location>
</feature>
<evidence type="ECO:0000259" key="5">
    <source>
        <dbReference type="PROSITE" id="PS51634"/>
    </source>
</evidence>
<accession>A0AAD7LXL2</accession>
<dbReference type="PANTHER" id="PTHR12446:SF49">
    <property type="entry name" value="CRC DOMAIN-CONTAINING PROTEIN"/>
    <property type="match status" value="1"/>
</dbReference>
<dbReference type="KEGG" id="qsa:O6P43_015521"/>
<feature type="compositionally biased region" description="Polar residues" evidence="4">
    <location>
        <begin position="33"/>
        <end position="42"/>
    </location>
</feature>
<reference evidence="6" key="1">
    <citation type="journal article" date="2023" name="Science">
        <title>Elucidation of the pathway for biosynthesis of saponin adjuvants from the soapbark tree.</title>
        <authorList>
            <person name="Reed J."/>
            <person name="Orme A."/>
            <person name="El-Demerdash A."/>
            <person name="Owen C."/>
            <person name="Martin L.B.B."/>
            <person name="Misra R.C."/>
            <person name="Kikuchi S."/>
            <person name="Rejzek M."/>
            <person name="Martin A.C."/>
            <person name="Harkess A."/>
            <person name="Leebens-Mack J."/>
            <person name="Louveau T."/>
            <person name="Stephenson M.J."/>
            <person name="Osbourn A."/>
        </authorList>
    </citation>
    <scope>NUCLEOTIDE SEQUENCE</scope>
    <source>
        <strain evidence="6">S10</strain>
    </source>
</reference>
<dbReference type="PROSITE" id="PS51634">
    <property type="entry name" value="CRC"/>
    <property type="match status" value="1"/>
</dbReference>
<comment type="caution">
    <text evidence="6">The sequence shown here is derived from an EMBL/GenBank/DDBJ whole genome shotgun (WGS) entry which is preliminary data.</text>
</comment>
<evidence type="ECO:0000256" key="2">
    <source>
        <dbReference type="ARBA" id="ARBA00007267"/>
    </source>
</evidence>
<feature type="compositionally biased region" description="Polar residues" evidence="4">
    <location>
        <begin position="639"/>
        <end position="653"/>
    </location>
</feature>
<feature type="domain" description="CRC" evidence="5">
    <location>
        <begin position="189"/>
        <end position="313"/>
    </location>
</feature>
<comment type="similarity">
    <text evidence="2">Belongs to the lin-54 family.</text>
</comment>